<protein>
    <submittedName>
        <fullName evidence="1">Uncharacterized protein</fullName>
    </submittedName>
</protein>
<keyword evidence="2" id="KW-1185">Reference proteome</keyword>
<evidence type="ECO:0000313" key="1">
    <source>
        <dbReference type="EMBL" id="CAA2992061.1"/>
    </source>
</evidence>
<dbReference type="AlphaFoldDB" id="A0A8S0SIB3"/>
<accession>A0A8S0SIB3</accession>
<dbReference type="EMBL" id="CACTIH010005430">
    <property type="protein sequence ID" value="CAA2992061.1"/>
    <property type="molecule type" value="Genomic_DNA"/>
</dbReference>
<organism evidence="1 2">
    <name type="scientific">Olea europaea subsp. europaea</name>
    <dbReference type="NCBI Taxonomy" id="158383"/>
    <lineage>
        <taxon>Eukaryota</taxon>
        <taxon>Viridiplantae</taxon>
        <taxon>Streptophyta</taxon>
        <taxon>Embryophyta</taxon>
        <taxon>Tracheophyta</taxon>
        <taxon>Spermatophyta</taxon>
        <taxon>Magnoliopsida</taxon>
        <taxon>eudicotyledons</taxon>
        <taxon>Gunneridae</taxon>
        <taxon>Pentapetalae</taxon>
        <taxon>asterids</taxon>
        <taxon>lamiids</taxon>
        <taxon>Lamiales</taxon>
        <taxon>Oleaceae</taxon>
        <taxon>Oleeae</taxon>
        <taxon>Olea</taxon>
    </lineage>
</organism>
<name>A0A8S0SIB3_OLEEU</name>
<reference evidence="1 2" key="1">
    <citation type="submission" date="2019-12" db="EMBL/GenBank/DDBJ databases">
        <authorList>
            <person name="Alioto T."/>
            <person name="Alioto T."/>
            <person name="Gomez Garrido J."/>
        </authorList>
    </citation>
    <scope>NUCLEOTIDE SEQUENCE [LARGE SCALE GENOMIC DNA]</scope>
</reference>
<dbReference type="Proteomes" id="UP000594638">
    <property type="component" value="Unassembled WGS sequence"/>
</dbReference>
<evidence type="ECO:0000313" key="2">
    <source>
        <dbReference type="Proteomes" id="UP000594638"/>
    </source>
</evidence>
<sequence>MRRDKSFADDLVVQPGRGHLEVLGRLRRRAVVPQTIHGGVGGAVLLPACLLRRVDGRVRSSGPGGRQGYPLALCDCSSHGARPGLPVAGPA</sequence>
<dbReference type="Gramene" id="OE9A118290T1">
    <property type="protein sequence ID" value="OE9A118290C1"/>
    <property type="gene ID" value="OE9A118290"/>
</dbReference>
<proteinExistence type="predicted"/>
<comment type="caution">
    <text evidence="1">The sequence shown here is derived from an EMBL/GenBank/DDBJ whole genome shotgun (WGS) entry which is preliminary data.</text>
</comment>
<gene>
    <name evidence="1" type="ORF">OLEA9_A118290</name>
</gene>